<dbReference type="Pfam" id="PF19495">
    <property type="entry name" value="DUF6030"/>
    <property type="match status" value="1"/>
</dbReference>
<keyword evidence="2" id="KW-1133">Transmembrane helix</keyword>
<keyword evidence="4" id="KW-1185">Reference proteome</keyword>
<evidence type="ECO:0000256" key="1">
    <source>
        <dbReference type="SAM" id="MobiDB-lite"/>
    </source>
</evidence>
<organism evidence="3 4">
    <name type="scientific">Rhizobium terricola</name>
    <dbReference type="NCBI Taxonomy" id="2728849"/>
    <lineage>
        <taxon>Bacteria</taxon>
        <taxon>Pseudomonadati</taxon>
        <taxon>Pseudomonadota</taxon>
        <taxon>Alphaproteobacteria</taxon>
        <taxon>Hyphomicrobiales</taxon>
        <taxon>Rhizobiaceae</taxon>
        <taxon>Rhizobium/Agrobacterium group</taxon>
        <taxon>Rhizobium</taxon>
    </lineage>
</organism>
<proteinExistence type="predicted"/>
<dbReference type="Proteomes" id="UP000541470">
    <property type="component" value="Unassembled WGS sequence"/>
</dbReference>
<gene>
    <name evidence="3" type="ORF">HHL25_12465</name>
</gene>
<feature type="compositionally biased region" description="Basic and acidic residues" evidence="1">
    <location>
        <begin position="1"/>
        <end position="11"/>
    </location>
</feature>
<dbReference type="AlphaFoldDB" id="A0A7Y0FWS5"/>
<evidence type="ECO:0000256" key="2">
    <source>
        <dbReference type="SAM" id="Phobius"/>
    </source>
</evidence>
<evidence type="ECO:0000313" key="3">
    <source>
        <dbReference type="EMBL" id="NML74939.1"/>
    </source>
</evidence>
<feature type="region of interest" description="Disordered" evidence="1">
    <location>
        <begin position="1"/>
        <end position="22"/>
    </location>
</feature>
<dbReference type="InterPro" id="IPR046071">
    <property type="entry name" value="DUF6030"/>
</dbReference>
<keyword evidence="2" id="KW-0472">Membrane</keyword>
<comment type="caution">
    <text evidence="3">The sequence shown here is derived from an EMBL/GenBank/DDBJ whole genome shotgun (WGS) entry which is preliminary data.</text>
</comment>
<feature type="transmembrane region" description="Helical" evidence="2">
    <location>
        <begin position="29"/>
        <end position="48"/>
    </location>
</feature>
<evidence type="ECO:0000313" key="4">
    <source>
        <dbReference type="Proteomes" id="UP000541470"/>
    </source>
</evidence>
<name>A0A7Y0FWS5_9HYPH</name>
<accession>A0A7Y0FWS5</accession>
<protein>
    <recommendedName>
        <fullName evidence="5">Exopolysaccharide biosynthesis protein</fullName>
    </recommendedName>
</protein>
<sequence length="303" mass="33031">MPNDHSRDKRAPGANGAKPAPPRRGARRLFVVLLLLFTGAILATSLLANGQRNLRALLDRYNIDWLDDEVPPIPRGTRPLAGRQVPADAIIFPSRLLSDVELAATGAFGREFRIRGEELCAAFDAAGIRNDGWKPGQFDPKISECLSETVLADNEAAGGNASFFFTAKGTPGGEVASIRMKLMAPETEQGEAAHRLLVKALEQVIALTQWRDLAIAVSKAEVLEDFHSVRFGLSLRFAHEFSAMRNFNLVILPVSRTSAMTRSRAFFDSAGWLELPSVIARLPAFLLPHVVRTEPSSAMPPSP</sequence>
<reference evidence="3 4" key="1">
    <citation type="submission" date="2020-04" db="EMBL/GenBank/DDBJ databases">
        <title>Rhizobium sp. S-51 isolated from soil.</title>
        <authorList>
            <person name="Dahal R.H."/>
        </authorList>
    </citation>
    <scope>NUCLEOTIDE SEQUENCE [LARGE SCALE GENOMIC DNA]</scope>
    <source>
        <strain evidence="3 4">S-51</strain>
    </source>
</reference>
<dbReference type="EMBL" id="JABBGK010000002">
    <property type="protein sequence ID" value="NML74939.1"/>
    <property type="molecule type" value="Genomic_DNA"/>
</dbReference>
<evidence type="ECO:0008006" key="5">
    <source>
        <dbReference type="Google" id="ProtNLM"/>
    </source>
</evidence>
<dbReference type="RefSeq" id="WP_169590902.1">
    <property type="nucleotide sequence ID" value="NZ_JABBGK010000002.1"/>
</dbReference>
<keyword evidence="2" id="KW-0812">Transmembrane</keyword>